<dbReference type="AlphaFoldDB" id="A0A2I1FE15"/>
<reference evidence="1 2" key="2">
    <citation type="submission" date="2017-10" db="EMBL/GenBank/DDBJ databases">
        <title>Genome analyses suggest a sexual origin of heterokaryosis in a supposedly ancient asexual fungus.</title>
        <authorList>
            <person name="Corradi N."/>
            <person name="Sedzielewska K."/>
            <person name="Noel J."/>
            <person name="Charron P."/>
            <person name="Farinelli L."/>
            <person name="Marton T."/>
            <person name="Kruger M."/>
            <person name="Pelin A."/>
            <person name="Brachmann A."/>
            <person name="Corradi N."/>
        </authorList>
    </citation>
    <scope>NUCLEOTIDE SEQUENCE [LARGE SCALE GENOMIC DNA]</scope>
    <source>
        <strain evidence="1 2">A1</strain>
    </source>
</reference>
<dbReference type="EMBL" id="LLXH01000622">
    <property type="protein sequence ID" value="PKC64584.1"/>
    <property type="molecule type" value="Genomic_DNA"/>
</dbReference>
<reference evidence="1 2" key="1">
    <citation type="submission" date="2017-10" db="EMBL/GenBank/DDBJ databases">
        <title>Extensive intraspecific genome diversity in a model arbuscular mycorrhizal fungus.</title>
        <authorList>
            <person name="Chen E.C.H."/>
            <person name="Morin E."/>
            <person name="Baudet D."/>
            <person name="Noel J."/>
            <person name="Ndikumana S."/>
            <person name="Charron P."/>
            <person name="St-Onge C."/>
            <person name="Giorgi J."/>
            <person name="Grigoriev I.V."/>
            <person name="Roux C."/>
            <person name="Martin F.M."/>
            <person name="Corradi N."/>
        </authorList>
    </citation>
    <scope>NUCLEOTIDE SEQUENCE [LARGE SCALE GENOMIC DNA]</scope>
    <source>
        <strain evidence="1 2">A1</strain>
    </source>
</reference>
<protein>
    <submittedName>
        <fullName evidence="1">Uncharacterized protein</fullName>
    </submittedName>
</protein>
<proteinExistence type="predicted"/>
<name>A0A2I1FE15_9GLOM</name>
<feature type="non-terminal residue" evidence="1">
    <location>
        <position position="122"/>
    </location>
</feature>
<accession>A0A2I1FE15</accession>
<comment type="caution">
    <text evidence="1">The sequence shown here is derived from an EMBL/GenBank/DDBJ whole genome shotgun (WGS) entry which is preliminary data.</text>
</comment>
<dbReference type="Proteomes" id="UP000232688">
    <property type="component" value="Unassembled WGS sequence"/>
</dbReference>
<gene>
    <name evidence="1" type="ORF">RhiirA1_319175</name>
</gene>
<organism evidence="1 2">
    <name type="scientific">Rhizophagus irregularis</name>
    <dbReference type="NCBI Taxonomy" id="588596"/>
    <lineage>
        <taxon>Eukaryota</taxon>
        <taxon>Fungi</taxon>
        <taxon>Fungi incertae sedis</taxon>
        <taxon>Mucoromycota</taxon>
        <taxon>Glomeromycotina</taxon>
        <taxon>Glomeromycetes</taxon>
        <taxon>Glomerales</taxon>
        <taxon>Glomeraceae</taxon>
        <taxon>Rhizophagus</taxon>
    </lineage>
</organism>
<sequence>DMCKNSCCAFTGIYINDVTCRFCNLERYIISNNSKKPQEPQKTAMYFPLLERFRIQYADSEQALKLRYRSQREECDDEYSDIFNGDLYKELVEEGFFSDERDIALIGSTDGYQIFRQKTDSC</sequence>
<evidence type="ECO:0000313" key="1">
    <source>
        <dbReference type="EMBL" id="PKC64584.1"/>
    </source>
</evidence>
<feature type="non-terminal residue" evidence="1">
    <location>
        <position position="1"/>
    </location>
</feature>
<dbReference type="OrthoDB" id="3257409at2759"/>
<evidence type="ECO:0000313" key="2">
    <source>
        <dbReference type="Proteomes" id="UP000232688"/>
    </source>
</evidence>
<dbReference type="VEuPathDB" id="FungiDB:RhiirA1_319175"/>